<dbReference type="GO" id="GO:0034472">
    <property type="term" value="P:snRNA 3'-end processing"/>
    <property type="evidence" value="ECO:0007669"/>
    <property type="project" value="TreeGrafter"/>
</dbReference>
<dbReference type="OrthoDB" id="1921953at2759"/>
<feature type="domain" description="Integrator complex subunit 7 N-terminal" evidence="3">
    <location>
        <begin position="66"/>
        <end position="394"/>
    </location>
</feature>
<dbReference type="PANTHER" id="PTHR13322">
    <property type="entry name" value="C1ORF73 PROTEIN"/>
    <property type="match status" value="1"/>
</dbReference>
<organism evidence="4 5">
    <name type="scientific">Spirodela intermedia</name>
    <name type="common">Intermediate duckweed</name>
    <dbReference type="NCBI Taxonomy" id="51605"/>
    <lineage>
        <taxon>Eukaryota</taxon>
        <taxon>Viridiplantae</taxon>
        <taxon>Streptophyta</taxon>
        <taxon>Embryophyta</taxon>
        <taxon>Tracheophyta</taxon>
        <taxon>Spermatophyta</taxon>
        <taxon>Magnoliopsida</taxon>
        <taxon>Liliopsida</taxon>
        <taxon>Araceae</taxon>
        <taxon>Lemnoideae</taxon>
        <taxon>Spirodela</taxon>
    </lineage>
</organism>
<evidence type="ECO:0000313" key="4">
    <source>
        <dbReference type="EMBL" id="CAA7402030.1"/>
    </source>
</evidence>
<dbReference type="PANTHER" id="PTHR13322:SF2">
    <property type="entry name" value="INTEGRATOR COMPLEX SUBUNIT 7"/>
    <property type="match status" value="1"/>
</dbReference>
<dbReference type="SUPFAM" id="SSF48371">
    <property type="entry name" value="ARM repeat"/>
    <property type="match status" value="1"/>
</dbReference>
<comment type="similarity">
    <text evidence="1">Belongs to the Integrator subunit 7 family.</text>
</comment>
<name>A0A7I8KW63_SPIIN</name>
<sequence>MERIPAACAMNWSIELEKGIRSRRQGHPEEVIEQIGPRLLSWSRESCATLSASKMYDLIPGEERSFANTILTRLVDAFRSGNNRMRSSILKVFLLELKHIKDKGKRYNGILSKKRLPNYLELLKRLWLVFDTGDVEARALSLRLLGCWAPLTHDNADVQNIVISSLQSKHVLEVKASLFACGCLSILSEDFVRIILGILVDVFCSVTVPLDVKFATARAFGEIQCSSLLACRAYKSGKNLVQGVHLEGYRIELLSSLTRLAVKSVILIPEQVDFLLTFMVEGCSSVTKSMALKCVRFLCFRGFSHFSAKGNVLSILMDRVNDPELPLALQCDVLKTLRQLFSDLPKVCHEDTPQFRGLVMCVQLASQSPHISKRYLSLGFLVDIVCNTKRARKGNYSCTEKLPLEYVKSQSQVSTDEFPAVNGADSLLKDVFLLLFDDIASVLNKSDNGTMRKTEFVEDTGWSDNGYDIKQKYRILSNYVLRLVQGCPALSVVVLSRFRSLIEDMVSQMEIELDKSNPSFESQDYAQDVPETIISCIRCFVIPCLNLLDENGQTGTEVCAVVELLMDSLQKVDFCNYDPLEMVYFRLFSLISRCEKSGRMQMICSSDAYLDPNISEDILWVEPERFALRLARKMMTRNKYWMVYKAGKYSLTEGLWFAATYAFKNLIAKAKSDSCRSWLKCLMLFSGAETEIRLLLFPEHGAKLVNELCFDIDRERPHEGIEERMGSCEGGIGLMHMHREKLSRVHRRICSSQEILSVVGTQKGGFWFQNWFLNLRGKGLEILLELLGHLDSCSRGEGNLNKHVPSGKKLPISSSLSTDDVDFLSSKLSHISLQFNKLAREYDFMIVSFMDMDIKSYALISRLALYFSLLAYCTGFPLYFCDSSGSHNTASNLGRFENPSGLLLLEDLSGRLFEMDYESDLDLKGRLPFSGWSRGCSQSRKQTSSLSSRDTDTLSVCRFATCGIHHLLKEDKEDKSREEFCDIFSKGLHLLNTTLVKWMGLPSQIPRYFFRLGDCIGAELFLLSDQTRNSNELCILVGNQLCLHLCIQMRNISPVYRGRIYKIYCILTIESPKPVPEGKKSSKVLTGFQQWKTEETMNIYELLMLHMRNEAEKRQNMRAVPTDDVDLVTAYVCVEPNTLGQGFSTCLLDVSDFPEGVYQIRWHSCCVDKSDHLWSLPSFNNGIPFTVRCPV</sequence>
<dbReference type="InterPro" id="IPR055195">
    <property type="entry name" value="INTS7_C_plant"/>
</dbReference>
<dbReference type="Proteomes" id="UP000663760">
    <property type="component" value="Chromosome 9"/>
</dbReference>
<evidence type="ECO:0000313" key="5">
    <source>
        <dbReference type="Proteomes" id="UP000663760"/>
    </source>
</evidence>
<proteinExistence type="inferred from homology"/>
<feature type="domain" description="Integrator complex subunit 7-like C-terminal" evidence="2">
    <location>
        <begin position="1017"/>
        <end position="1188"/>
    </location>
</feature>
<evidence type="ECO:0000259" key="2">
    <source>
        <dbReference type="Pfam" id="PF22966"/>
    </source>
</evidence>
<gene>
    <name evidence="4" type="ORF">SI8410_09012708</name>
</gene>
<protein>
    <submittedName>
        <fullName evidence="4">Uncharacterized protein</fullName>
    </submittedName>
</protein>
<evidence type="ECO:0000256" key="1">
    <source>
        <dbReference type="ARBA" id="ARBA00008565"/>
    </source>
</evidence>
<dbReference type="Pfam" id="PF22966">
    <property type="entry name" value="INTS7_C_plants"/>
    <property type="match status" value="1"/>
</dbReference>
<dbReference type="Pfam" id="PF24436">
    <property type="entry name" value="INTS7_N"/>
    <property type="match status" value="1"/>
</dbReference>
<dbReference type="EMBL" id="LR746272">
    <property type="protein sequence ID" value="CAA7402030.1"/>
    <property type="molecule type" value="Genomic_DNA"/>
</dbReference>
<accession>A0A7I8KW63</accession>
<dbReference type="InterPro" id="IPR056516">
    <property type="entry name" value="INTS7_N"/>
</dbReference>
<evidence type="ECO:0000259" key="3">
    <source>
        <dbReference type="Pfam" id="PF24436"/>
    </source>
</evidence>
<dbReference type="GO" id="GO:0032039">
    <property type="term" value="C:integrator complex"/>
    <property type="evidence" value="ECO:0007669"/>
    <property type="project" value="InterPro"/>
</dbReference>
<dbReference type="InterPro" id="IPR016024">
    <property type="entry name" value="ARM-type_fold"/>
</dbReference>
<dbReference type="AlphaFoldDB" id="A0A7I8KW63"/>
<reference evidence="4" key="1">
    <citation type="submission" date="2020-02" db="EMBL/GenBank/DDBJ databases">
        <authorList>
            <person name="Scholz U."/>
            <person name="Mascher M."/>
            <person name="Fiebig A."/>
        </authorList>
    </citation>
    <scope>NUCLEOTIDE SEQUENCE</scope>
</reference>
<dbReference type="InterPro" id="IPR033060">
    <property type="entry name" value="INTS7"/>
</dbReference>
<keyword evidence="5" id="KW-1185">Reference proteome</keyword>